<evidence type="ECO:0000313" key="1">
    <source>
        <dbReference type="EMBL" id="EDY16928.1"/>
    </source>
</evidence>
<reference evidence="1 2" key="1">
    <citation type="journal article" date="2011" name="J. Bacteriol.">
        <title>Genome sequence of Chthoniobacter flavus Ellin428, an aerobic heterotrophic soil bacterium.</title>
        <authorList>
            <person name="Kant R."/>
            <person name="van Passel M.W."/>
            <person name="Palva A."/>
            <person name="Lucas S."/>
            <person name="Lapidus A."/>
            <person name="Glavina Del Rio T."/>
            <person name="Dalin E."/>
            <person name="Tice H."/>
            <person name="Bruce D."/>
            <person name="Goodwin L."/>
            <person name="Pitluck S."/>
            <person name="Larimer F.W."/>
            <person name="Land M.L."/>
            <person name="Hauser L."/>
            <person name="Sangwan P."/>
            <person name="de Vos W.M."/>
            <person name="Janssen P.H."/>
            <person name="Smidt H."/>
        </authorList>
    </citation>
    <scope>NUCLEOTIDE SEQUENCE [LARGE SCALE GENOMIC DNA]</scope>
    <source>
        <strain evidence="1 2">Ellin428</strain>
    </source>
</reference>
<evidence type="ECO:0000313" key="2">
    <source>
        <dbReference type="Proteomes" id="UP000005824"/>
    </source>
</evidence>
<gene>
    <name evidence="1" type="ORF">CfE428DRAFT_5557</name>
</gene>
<keyword evidence="2" id="KW-1185">Reference proteome</keyword>
<proteinExistence type="predicted"/>
<accession>B4D9G7</accession>
<name>B4D9G7_9BACT</name>
<sequence>MPLLREFSSSRRRPSLLRPGAAVYDGLEAKSKKQSDFFPSDCDYRGSQSIDVKKKRIQAMDALTVPP</sequence>
<protein>
    <submittedName>
        <fullName evidence="1">Uncharacterized protein</fullName>
    </submittedName>
</protein>
<dbReference type="InParanoid" id="B4D9G7"/>
<comment type="caution">
    <text evidence="1">The sequence shown here is derived from an EMBL/GenBank/DDBJ whole genome shotgun (WGS) entry which is preliminary data.</text>
</comment>
<dbReference type="EMBL" id="ABVL01000026">
    <property type="protein sequence ID" value="EDY16928.1"/>
    <property type="molecule type" value="Genomic_DNA"/>
</dbReference>
<dbReference type="AlphaFoldDB" id="B4D9G7"/>
<dbReference type="Proteomes" id="UP000005824">
    <property type="component" value="Unassembled WGS sequence"/>
</dbReference>
<organism evidence="1 2">
    <name type="scientific">Chthoniobacter flavus Ellin428</name>
    <dbReference type="NCBI Taxonomy" id="497964"/>
    <lineage>
        <taxon>Bacteria</taxon>
        <taxon>Pseudomonadati</taxon>
        <taxon>Verrucomicrobiota</taxon>
        <taxon>Spartobacteria</taxon>
        <taxon>Chthoniobacterales</taxon>
        <taxon>Chthoniobacteraceae</taxon>
        <taxon>Chthoniobacter</taxon>
    </lineage>
</organism>